<evidence type="ECO:0000259" key="1">
    <source>
        <dbReference type="Pfam" id="PF01323"/>
    </source>
</evidence>
<dbReference type="InterPro" id="IPR001853">
    <property type="entry name" value="DSBA-like_thioredoxin_dom"/>
</dbReference>
<dbReference type="SUPFAM" id="SSF52833">
    <property type="entry name" value="Thioredoxin-like"/>
    <property type="match status" value="1"/>
</dbReference>
<geneLocation type="plasmid" evidence="4">
    <name>phl2708x3</name>
</geneLocation>
<organism evidence="3 4">
    <name type="scientific">Maritalea myrionectae</name>
    <dbReference type="NCBI Taxonomy" id="454601"/>
    <lineage>
        <taxon>Bacteria</taxon>
        <taxon>Pseudomonadati</taxon>
        <taxon>Pseudomonadota</taxon>
        <taxon>Alphaproteobacteria</taxon>
        <taxon>Hyphomicrobiales</taxon>
        <taxon>Devosiaceae</taxon>
        <taxon>Maritalea</taxon>
    </lineage>
</organism>
<dbReference type="AlphaFoldDB" id="A0A2R4MJ11"/>
<name>A0A2R4MJ11_9HYPH</name>
<evidence type="ECO:0008006" key="5">
    <source>
        <dbReference type="Google" id="ProtNLM"/>
    </source>
</evidence>
<dbReference type="InterPro" id="IPR036249">
    <property type="entry name" value="Thioredoxin-like_sf"/>
</dbReference>
<evidence type="ECO:0000313" key="3">
    <source>
        <dbReference type="EMBL" id="AVX05950.1"/>
    </source>
</evidence>
<feature type="domain" description="DSBA-like thioredoxin" evidence="1">
    <location>
        <begin position="78"/>
        <end position="211"/>
    </location>
</feature>
<dbReference type="PANTHER" id="PTHR35272">
    <property type="entry name" value="THIOL:DISULFIDE INTERCHANGE PROTEIN DSBC-RELATED"/>
    <property type="match status" value="1"/>
</dbReference>
<dbReference type="Proteomes" id="UP000258927">
    <property type="component" value="Plasmid pHL2708X3"/>
</dbReference>
<gene>
    <name evidence="3" type="ORF">MXMO3_03447</name>
</gene>
<dbReference type="GO" id="GO:0016491">
    <property type="term" value="F:oxidoreductase activity"/>
    <property type="evidence" value="ECO:0007669"/>
    <property type="project" value="InterPro"/>
</dbReference>
<dbReference type="InterPro" id="IPR051470">
    <property type="entry name" value="Thiol:disulfide_interchange"/>
</dbReference>
<keyword evidence="3" id="KW-0614">Plasmid</keyword>
<evidence type="ECO:0000313" key="4">
    <source>
        <dbReference type="Proteomes" id="UP000258927"/>
    </source>
</evidence>
<keyword evidence="4" id="KW-1185">Reference proteome</keyword>
<accession>A0A2R4MJ11</accession>
<dbReference type="Pfam" id="PF18312">
    <property type="entry name" value="ScsC_N"/>
    <property type="match status" value="1"/>
</dbReference>
<sequence>MGASLVGLTLCLSSNAQELSDFDAQVRDTLLRNPSIILEVFAKLEAEEELQKAKADLKLIEGAEADLFADVSSDEPILIEFLDYNCGYCQRAHGELLRLREAAPNVKIVYKQFPILGDESRKLSELMTAFSHIASEGDFEHAHTKLMTGDREIRSDLVSFFEEYGVSYDELVKLSKSDLVQNEIQNNYSLARSLNISGTPGFVSRKAIVRGYADAVRLKEISEPVTE</sequence>
<proteinExistence type="predicted"/>
<protein>
    <recommendedName>
        <fullName evidence="5">Thioredoxin domain-containing protein</fullName>
    </recommendedName>
</protein>
<evidence type="ECO:0000259" key="2">
    <source>
        <dbReference type="Pfam" id="PF18312"/>
    </source>
</evidence>
<dbReference type="Pfam" id="PF01323">
    <property type="entry name" value="DSBA"/>
    <property type="match status" value="1"/>
</dbReference>
<dbReference type="PANTHER" id="PTHR35272:SF3">
    <property type="entry name" value="THIOL:DISULFIDE INTERCHANGE PROTEIN DSBC"/>
    <property type="match status" value="1"/>
</dbReference>
<reference evidence="3 4" key="1">
    <citation type="submission" date="2017-05" db="EMBL/GenBank/DDBJ databases">
        <title>Genome Analysis of Maritalea myrionectae HL2708#5.</title>
        <authorList>
            <consortium name="Cotde Inc.-PKNU"/>
            <person name="Jang D."/>
            <person name="Oh H.-M."/>
        </authorList>
    </citation>
    <scope>NUCLEOTIDE SEQUENCE [LARGE SCALE GENOMIC DNA]</scope>
    <source>
        <strain evidence="3 4">HL2708#5</strain>
        <plasmid evidence="4">phl2708x3</plasmid>
    </source>
</reference>
<dbReference type="Gene3D" id="3.40.30.10">
    <property type="entry name" value="Glutaredoxin"/>
    <property type="match status" value="1"/>
</dbReference>
<dbReference type="KEGG" id="mmyr:MXMO3_03447"/>
<dbReference type="InterPro" id="IPR041205">
    <property type="entry name" value="ScsC_N"/>
</dbReference>
<dbReference type="EMBL" id="CP021331">
    <property type="protein sequence ID" value="AVX05950.1"/>
    <property type="molecule type" value="Genomic_DNA"/>
</dbReference>
<feature type="domain" description="Copper resistance protein ScsC N-terminal" evidence="2">
    <location>
        <begin position="21"/>
        <end position="49"/>
    </location>
</feature>